<protein>
    <recommendedName>
        <fullName evidence="3">Lipoprotein</fullName>
    </recommendedName>
</protein>
<evidence type="ECO:0008006" key="3">
    <source>
        <dbReference type="Google" id="ProtNLM"/>
    </source>
</evidence>
<dbReference type="Proteomes" id="UP000323046">
    <property type="component" value="Chromosome"/>
</dbReference>
<gene>
    <name evidence="1" type="ORF">DEJ47_33845</name>
</gene>
<reference evidence="1 2" key="1">
    <citation type="submission" date="2018-05" db="EMBL/GenBank/DDBJ databases">
        <title>Streptomyces venezuelae.</title>
        <authorList>
            <person name="Kim W."/>
            <person name="Lee N."/>
            <person name="Cho B.-K."/>
        </authorList>
    </citation>
    <scope>NUCLEOTIDE SEQUENCE [LARGE SCALE GENOMIC DNA]</scope>
    <source>
        <strain evidence="1 2">ATCC 14583</strain>
    </source>
</reference>
<accession>A0A5P2BNB8</accession>
<dbReference type="AlphaFoldDB" id="A0A5P2BNB8"/>
<name>A0A5P2BNB8_STRVZ</name>
<keyword evidence="2" id="KW-1185">Reference proteome</keyword>
<evidence type="ECO:0000313" key="2">
    <source>
        <dbReference type="Proteomes" id="UP000323046"/>
    </source>
</evidence>
<dbReference type="OrthoDB" id="5193742at2"/>
<evidence type="ECO:0000313" key="1">
    <source>
        <dbReference type="EMBL" id="QES31952.1"/>
    </source>
</evidence>
<dbReference type="PROSITE" id="PS51257">
    <property type="entry name" value="PROKAR_LIPOPROTEIN"/>
    <property type="match status" value="1"/>
</dbReference>
<sequence>MVRATRLGVAVTLLGCALGGCGGVDAREGAATRAAARFEASLRAPDAARGCAALAPGTLDELEQSAGQPCAKALPEAEIPLSTGVRHVDVYGRQARVVTDRDTLFLSSFPDGWKITAAGCTPRPEKPYQCQIKGS</sequence>
<dbReference type="EMBL" id="CP029193">
    <property type="protein sequence ID" value="QES31952.1"/>
    <property type="molecule type" value="Genomic_DNA"/>
</dbReference>
<organism evidence="1 2">
    <name type="scientific">Streptomyces venezuelae</name>
    <dbReference type="NCBI Taxonomy" id="54571"/>
    <lineage>
        <taxon>Bacteria</taxon>
        <taxon>Bacillati</taxon>
        <taxon>Actinomycetota</taxon>
        <taxon>Actinomycetes</taxon>
        <taxon>Kitasatosporales</taxon>
        <taxon>Streptomycetaceae</taxon>
        <taxon>Streptomyces</taxon>
    </lineage>
</organism>
<proteinExistence type="predicted"/>